<dbReference type="Proteomes" id="UP001652583">
    <property type="component" value="Chromosome D1"/>
</dbReference>
<evidence type="ECO:0000313" key="8">
    <source>
        <dbReference type="Proteomes" id="UP001652583"/>
    </source>
</evidence>
<reference evidence="9" key="1">
    <citation type="submission" date="2025-08" db="UniProtKB">
        <authorList>
            <consortium name="RefSeq"/>
        </authorList>
    </citation>
    <scope>IDENTIFICATION</scope>
    <source>
        <tissue evidence="9">Blood</tissue>
    </source>
</reference>
<keyword evidence="8" id="KW-1185">Reference proteome</keyword>
<dbReference type="PANTHER" id="PTHR10544">
    <property type="entry name" value="60S RIBOSOMAL PROTEIN L28"/>
    <property type="match status" value="1"/>
</dbReference>
<keyword evidence="3" id="KW-0687">Ribonucleoprotein</keyword>
<comment type="similarity">
    <text evidence="1">Belongs to the eukaryotic ribosomal protein eL28 family.</text>
</comment>
<dbReference type="Gene3D" id="3.30.390.110">
    <property type="match status" value="1"/>
</dbReference>
<dbReference type="InterPro" id="IPR002672">
    <property type="entry name" value="Ribosomal_eL28"/>
</dbReference>
<dbReference type="InterPro" id="IPR029004">
    <property type="entry name" value="Ribosomal_eL28/Mak16"/>
</dbReference>
<gene>
    <name evidence="9" type="primary">LOC106981607</name>
</gene>
<evidence type="ECO:0000256" key="2">
    <source>
        <dbReference type="ARBA" id="ARBA00022980"/>
    </source>
</evidence>
<evidence type="ECO:0000313" key="9">
    <source>
        <dbReference type="RefSeq" id="XP_053058511.1"/>
    </source>
</evidence>
<evidence type="ECO:0000256" key="3">
    <source>
        <dbReference type="ARBA" id="ARBA00023274"/>
    </source>
</evidence>
<feature type="domain" description="Ribosomal eL28/Mak16" evidence="7">
    <location>
        <begin position="2"/>
        <end position="100"/>
    </location>
</feature>
<evidence type="ECO:0000259" key="7">
    <source>
        <dbReference type="Pfam" id="PF01778"/>
    </source>
</evidence>
<evidence type="ECO:0000256" key="1">
    <source>
        <dbReference type="ARBA" id="ARBA00007926"/>
    </source>
</evidence>
<organism evidence="8 9">
    <name type="scientific">Acinonyx jubatus</name>
    <name type="common">Cheetah</name>
    <dbReference type="NCBI Taxonomy" id="32536"/>
    <lineage>
        <taxon>Eukaryota</taxon>
        <taxon>Metazoa</taxon>
        <taxon>Chordata</taxon>
        <taxon>Craniata</taxon>
        <taxon>Vertebrata</taxon>
        <taxon>Euteleostomi</taxon>
        <taxon>Mammalia</taxon>
        <taxon>Eutheria</taxon>
        <taxon>Laurasiatheria</taxon>
        <taxon>Carnivora</taxon>
        <taxon>Feliformia</taxon>
        <taxon>Felidae</taxon>
        <taxon>Felinae</taxon>
        <taxon>Acinonyx</taxon>
    </lineage>
</organism>
<sequence length="124" mass="13755">MVVQKCSSFLIKRNKQTHNTELNNLKARNYFCYSGLIHHKTVSVELVADGKGVVVAVKGKSSQQKPATSSLWPVTKKTAQGTLSSIRHMIYKNKPEMVKREQVALSRAPESLPPNSKAMKMSAT</sequence>
<evidence type="ECO:0000256" key="4">
    <source>
        <dbReference type="ARBA" id="ARBA00035223"/>
    </source>
</evidence>
<evidence type="ECO:0000256" key="5">
    <source>
        <dbReference type="ARBA" id="ARBA00035330"/>
    </source>
</evidence>
<dbReference type="RefSeq" id="XP_053058511.1">
    <property type="nucleotide sequence ID" value="XM_053202536.1"/>
</dbReference>
<keyword evidence="2" id="KW-0689">Ribosomal protein</keyword>
<dbReference type="Pfam" id="PF01778">
    <property type="entry name" value="Ribosomal_L28e"/>
    <property type="match status" value="1"/>
</dbReference>
<accession>A0ABM3NGG8</accession>
<feature type="region of interest" description="Disordered" evidence="6">
    <location>
        <begin position="105"/>
        <end position="124"/>
    </location>
</feature>
<evidence type="ECO:0000256" key="6">
    <source>
        <dbReference type="SAM" id="MobiDB-lite"/>
    </source>
</evidence>
<name>A0ABM3NGG8_ACIJB</name>
<dbReference type="GeneID" id="106981607"/>
<proteinExistence type="inferred from homology"/>
<protein>
    <recommendedName>
        <fullName evidence="4">Large ribosomal subunit protein eL28</fullName>
    </recommendedName>
    <alternativeName>
        <fullName evidence="5">60S ribosomal protein L28</fullName>
    </alternativeName>
</protein>